<evidence type="ECO:0000256" key="1">
    <source>
        <dbReference type="ARBA" id="ARBA00001974"/>
    </source>
</evidence>
<dbReference type="Pfam" id="PF02771">
    <property type="entry name" value="Acyl-CoA_dh_N"/>
    <property type="match status" value="1"/>
</dbReference>
<dbReference type="Pfam" id="PF02770">
    <property type="entry name" value="Acyl-CoA_dh_M"/>
    <property type="match status" value="1"/>
</dbReference>
<dbReference type="InterPro" id="IPR046373">
    <property type="entry name" value="Acyl-CoA_Oxase/DH_mid-dom_sf"/>
</dbReference>
<dbReference type="Pfam" id="PF12806">
    <property type="entry name" value="Acyl-CoA_dh_C"/>
    <property type="match status" value="1"/>
</dbReference>
<dbReference type="Gene3D" id="1.20.140.10">
    <property type="entry name" value="Butyryl-CoA Dehydrogenase, subunit A, domain 3"/>
    <property type="match status" value="1"/>
</dbReference>
<dbReference type="InterPro" id="IPR025878">
    <property type="entry name" value="Acyl-CoA_dh-like_C_dom"/>
</dbReference>
<evidence type="ECO:0000256" key="3">
    <source>
        <dbReference type="ARBA" id="ARBA00022630"/>
    </source>
</evidence>
<feature type="domain" description="Acyl-CoA dehydrogenase/oxidase N-terminal" evidence="13">
    <location>
        <begin position="76"/>
        <end position="156"/>
    </location>
</feature>
<dbReference type="OrthoDB" id="9807883at2"/>
<name>A0A3T0EB12_9PROT</name>
<accession>A0A3T0EB12</accession>
<keyword evidence="3 10" id="KW-0285">Flavoprotein</keyword>
<evidence type="ECO:0000256" key="6">
    <source>
        <dbReference type="ARBA" id="ARBA00051388"/>
    </source>
</evidence>
<evidence type="ECO:0000256" key="8">
    <source>
        <dbReference type="ARBA" id="ARBA00066694"/>
    </source>
</evidence>
<dbReference type="InterPro" id="IPR037069">
    <property type="entry name" value="AcylCoA_DH/ox_N_sf"/>
</dbReference>
<dbReference type="EC" id="1.3.99.41" evidence="8"/>
<feature type="domain" description="Acyl-CoA oxidase/dehydrogenase middle" evidence="12">
    <location>
        <begin position="161"/>
        <end position="270"/>
    </location>
</feature>
<dbReference type="GO" id="GO:0050660">
    <property type="term" value="F:flavin adenine dinucleotide binding"/>
    <property type="evidence" value="ECO:0007669"/>
    <property type="project" value="InterPro"/>
</dbReference>
<comment type="function">
    <text evidence="7">Involved in the assimilation of dimethylsulphoniopropionate (DMSP), an important compound in the fixation of carbon in marine phytoplankton, by mediating the conversion of 3-(methylthio)propanoyl-CoA (MMPA-CoA) to 3-(methylthio)acryloyl-CoA (MTA-CoA).</text>
</comment>
<dbReference type="EMBL" id="CP018911">
    <property type="protein sequence ID" value="AZU04509.1"/>
    <property type="molecule type" value="Genomic_DNA"/>
</dbReference>
<comment type="cofactor">
    <cofactor evidence="1 10">
        <name>FAD</name>
        <dbReference type="ChEBI" id="CHEBI:57692"/>
    </cofactor>
</comment>
<evidence type="ECO:0000259" key="12">
    <source>
        <dbReference type="Pfam" id="PF02770"/>
    </source>
</evidence>
<evidence type="ECO:0000256" key="5">
    <source>
        <dbReference type="ARBA" id="ARBA00023002"/>
    </source>
</evidence>
<dbReference type="SUPFAM" id="SSF56645">
    <property type="entry name" value="Acyl-CoA dehydrogenase NM domain-like"/>
    <property type="match status" value="1"/>
</dbReference>
<dbReference type="InterPro" id="IPR009075">
    <property type="entry name" value="AcylCo_DH/oxidase_C"/>
</dbReference>
<evidence type="ECO:0000313" key="16">
    <source>
        <dbReference type="Proteomes" id="UP000286954"/>
    </source>
</evidence>
<dbReference type="InterPro" id="IPR036250">
    <property type="entry name" value="AcylCo_DH-like_C"/>
</dbReference>
<evidence type="ECO:0000259" key="11">
    <source>
        <dbReference type="Pfam" id="PF00441"/>
    </source>
</evidence>
<comment type="catalytic activity">
    <reaction evidence="6">
        <text>3-(methylsulfanyl)propanoyl-CoA + oxidized [electron-transfer flavoprotein] + H(+) = 3-(methylsulfanyl)acryloyl-CoA + reduced [electron-transfer flavoprotein]</text>
        <dbReference type="Rhea" id="RHEA:52612"/>
        <dbReference type="Rhea" id="RHEA-COMP:10685"/>
        <dbReference type="Rhea" id="RHEA-COMP:10686"/>
        <dbReference type="ChEBI" id="CHEBI:15378"/>
        <dbReference type="ChEBI" id="CHEBI:57692"/>
        <dbReference type="ChEBI" id="CHEBI:58307"/>
        <dbReference type="ChEBI" id="CHEBI:82815"/>
        <dbReference type="ChEBI" id="CHEBI:84994"/>
        <dbReference type="EC" id="1.3.99.41"/>
    </reaction>
    <physiologicalReaction direction="left-to-right" evidence="6">
        <dbReference type="Rhea" id="RHEA:52613"/>
    </physiologicalReaction>
</comment>
<evidence type="ECO:0000256" key="7">
    <source>
        <dbReference type="ARBA" id="ARBA00058683"/>
    </source>
</evidence>
<evidence type="ECO:0000259" key="14">
    <source>
        <dbReference type="Pfam" id="PF12806"/>
    </source>
</evidence>
<keyword evidence="5 10" id="KW-0560">Oxidoreductase</keyword>
<dbReference type="InterPro" id="IPR013786">
    <property type="entry name" value="AcylCoA_DH/ox_N"/>
</dbReference>
<keyword evidence="16" id="KW-1185">Reference proteome</keyword>
<dbReference type="GO" id="GO:0016627">
    <property type="term" value="F:oxidoreductase activity, acting on the CH-CH group of donors"/>
    <property type="evidence" value="ECO:0007669"/>
    <property type="project" value="InterPro"/>
</dbReference>
<protein>
    <recommendedName>
        <fullName evidence="9">3-methylmercaptopropionyl-CoA dehydrogenase</fullName>
        <ecNumber evidence="8">1.3.99.41</ecNumber>
    </recommendedName>
</protein>
<dbReference type="KEGG" id="gak:X907_1986"/>
<feature type="domain" description="Acetyl-CoA dehydrogenase-like C-terminal" evidence="14">
    <location>
        <begin position="462"/>
        <end position="584"/>
    </location>
</feature>
<gene>
    <name evidence="15" type="ORF">X907_1986</name>
</gene>
<feature type="domain" description="Acyl-CoA dehydrogenase/oxidase C-terminal" evidence="11">
    <location>
        <begin position="280"/>
        <end position="445"/>
    </location>
</feature>
<dbReference type="PANTHER" id="PTHR42803:SF1">
    <property type="entry name" value="BROAD-SPECIFICITY LINEAR ACYL-COA DEHYDROGENASE FADE5"/>
    <property type="match status" value="1"/>
</dbReference>
<dbReference type="InterPro" id="IPR006091">
    <property type="entry name" value="Acyl-CoA_Oxase/DH_mid-dom"/>
</dbReference>
<dbReference type="Gene3D" id="1.10.540.10">
    <property type="entry name" value="Acyl-CoA dehydrogenase/oxidase, N-terminal domain"/>
    <property type="match status" value="1"/>
</dbReference>
<evidence type="ECO:0000256" key="2">
    <source>
        <dbReference type="ARBA" id="ARBA00009347"/>
    </source>
</evidence>
<evidence type="ECO:0000256" key="10">
    <source>
        <dbReference type="RuleBase" id="RU362125"/>
    </source>
</evidence>
<dbReference type="InterPro" id="IPR052166">
    <property type="entry name" value="Diverse_Acyl-CoA_DH"/>
</dbReference>
<dbReference type="AlphaFoldDB" id="A0A3T0EB12"/>
<dbReference type="InterPro" id="IPR009100">
    <property type="entry name" value="AcylCoA_DH/oxidase_NM_dom_sf"/>
</dbReference>
<dbReference type="SUPFAM" id="SSF47203">
    <property type="entry name" value="Acyl-CoA dehydrogenase C-terminal domain-like"/>
    <property type="match status" value="1"/>
</dbReference>
<dbReference type="PRINTS" id="PR01608">
    <property type="entry name" value="BACINVASINC"/>
</dbReference>
<dbReference type="Gene3D" id="2.40.110.10">
    <property type="entry name" value="Butyryl-CoA Dehydrogenase, subunit A, domain 2"/>
    <property type="match status" value="1"/>
</dbReference>
<dbReference type="PANTHER" id="PTHR42803">
    <property type="entry name" value="ACYL-COA DEHYDROGENASE"/>
    <property type="match status" value="1"/>
</dbReference>
<evidence type="ECO:0000256" key="9">
    <source>
        <dbReference type="ARBA" id="ARBA00069043"/>
    </source>
</evidence>
<dbReference type="FunFam" id="2.40.110.10:FF:000031">
    <property type="entry name" value="Acyl-CoA dehydrogenase, putative"/>
    <property type="match status" value="1"/>
</dbReference>
<organism evidence="15 16">
    <name type="scientific">Glycocaulis alkaliphilus</name>
    <dbReference type="NCBI Taxonomy" id="1434191"/>
    <lineage>
        <taxon>Bacteria</taxon>
        <taxon>Pseudomonadati</taxon>
        <taxon>Pseudomonadota</taxon>
        <taxon>Alphaproteobacteria</taxon>
        <taxon>Maricaulales</taxon>
        <taxon>Maricaulaceae</taxon>
        <taxon>Glycocaulis</taxon>
    </lineage>
</organism>
<evidence type="ECO:0000313" key="15">
    <source>
        <dbReference type="EMBL" id="AZU04509.1"/>
    </source>
</evidence>
<comment type="similarity">
    <text evidence="2 10">Belongs to the acyl-CoA dehydrogenase family.</text>
</comment>
<sequence>MSYRAPVRDIRFSLEEIAALDSVRATGAFPEFSGDLTGAILEEAAKLCNDVIAPLNWPSDQQGCTLKDGEVKTPDGFPAAYAKFVEGGWQGLQFGTEHGGMGLPRALGCALMEMLQSASMSFGLGPMLSFGAIEALIAHGSDEQRALYLPKIISGEWSATMNLTEPQAGSDVGALRTKAEPNGDGSWAVSGQKIFITWGEHDCAENIIHLVLARTPDSPAGTKGISLFLVPKFIPDESGNPGKRNGVKAIGLEHKMGIHGSPTCTMEYANATGWLIGEENRGMAAMFTMMNSARLNVGVQGVGIAERAYQQAFEFAKERRQGRAPGAEGPAPHAIIDHPDVRRMLSLMKAKIEAARAICFHAAVEGDLAEHHGDEDEAAWSRRREELLIPVAKAWSTDLGVEVASLGVQIHGGMGFIEETGAAQHYRDARIAPIYEGTNGIQAIDLSGRKLSMEGGLAFAELIEDIRQTVEDCETSSNPALPELAARLAPAVDALEEAVQWMASADMEDRLAGSTAFLKLTGDVTGGWLLCVGAVAAQRRLKEAEGDAGFAENRIALAGIYAETVLAAAPGLMGEIRMGAAPLFEPGLAMLESA</sequence>
<reference evidence="15 16" key="1">
    <citation type="submission" date="2016-12" db="EMBL/GenBank/DDBJ databases">
        <title>The genome of dimorphic prosthecate Glycocaulis alkaliphilus 6b-8t, isolated from crude oil dictates its adaptability in petroleum environments.</title>
        <authorList>
            <person name="Wu X.-L."/>
            <person name="Geng S."/>
        </authorList>
    </citation>
    <scope>NUCLEOTIDE SEQUENCE [LARGE SCALE GENOMIC DNA]</scope>
    <source>
        <strain evidence="15 16">6B-8</strain>
    </source>
</reference>
<proteinExistence type="inferred from homology"/>
<dbReference type="RefSeq" id="WP_127567505.1">
    <property type="nucleotide sequence ID" value="NZ_BMFB01000003.1"/>
</dbReference>
<evidence type="ECO:0000259" key="13">
    <source>
        <dbReference type="Pfam" id="PF02771"/>
    </source>
</evidence>
<keyword evidence="4 10" id="KW-0274">FAD</keyword>
<evidence type="ECO:0000256" key="4">
    <source>
        <dbReference type="ARBA" id="ARBA00022827"/>
    </source>
</evidence>
<dbReference type="Proteomes" id="UP000286954">
    <property type="component" value="Chromosome"/>
</dbReference>
<dbReference type="Pfam" id="PF00441">
    <property type="entry name" value="Acyl-CoA_dh_1"/>
    <property type="match status" value="1"/>
</dbReference>